<name>A0ABW1ASD1_9RHOO</name>
<dbReference type="SUPFAM" id="SSF52218">
    <property type="entry name" value="Flavoproteins"/>
    <property type="match status" value="1"/>
</dbReference>
<gene>
    <name evidence="2" type="ORF">ACFPTN_12515</name>
</gene>
<protein>
    <submittedName>
        <fullName evidence="2">NADPH-dependent FMN reductase</fullName>
        <ecNumber evidence="2">1.-.-.-</ecNumber>
    </submittedName>
</protein>
<keyword evidence="3" id="KW-1185">Reference proteome</keyword>
<keyword evidence="2" id="KW-0560">Oxidoreductase</keyword>
<dbReference type="InterPro" id="IPR005025">
    <property type="entry name" value="FMN_Rdtase-like_dom"/>
</dbReference>
<dbReference type="GO" id="GO:0016491">
    <property type="term" value="F:oxidoreductase activity"/>
    <property type="evidence" value="ECO:0007669"/>
    <property type="project" value="UniProtKB-KW"/>
</dbReference>
<evidence type="ECO:0000259" key="1">
    <source>
        <dbReference type="Pfam" id="PF03358"/>
    </source>
</evidence>
<dbReference type="Pfam" id="PF03358">
    <property type="entry name" value="FMN_red"/>
    <property type="match status" value="1"/>
</dbReference>
<sequence>MTSPNILVMAGSARRESLARRLAQACVAPLQHAGAEVNLVELSDYPAPLYHGDLEAESGLPDCIVSLQQQLAACDGLLVVNPEYNGSISPLLKNTLDWCSRPNAEDPARSGGAVYAGRAAAVVASSPGPLGGMRVLFHVRDILGYLGMQVIPQQLAVGRANEAIGPDHRLADPRQQATLEGVTRALVETSRRLRT</sequence>
<dbReference type="Gene3D" id="3.40.50.360">
    <property type="match status" value="1"/>
</dbReference>
<dbReference type="PANTHER" id="PTHR30543:SF21">
    <property type="entry name" value="NAD(P)H-DEPENDENT FMN REDUCTASE LOT6"/>
    <property type="match status" value="1"/>
</dbReference>
<dbReference type="EMBL" id="JBHSOG010000049">
    <property type="protein sequence ID" value="MFC5770197.1"/>
    <property type="molecule type" value="Genomic_DNA"/>
</dbReference>
<organism evidence="2 3">
    <name type="scientific">Thauera sinica</name>
    <dbReference type="NCBI Taxonomy" id="2665146"/>
    <lineage>
        <taxon>Bacteria</taxon>
        <taxon>Pseudomonadati</taxon>
        <taxon>Pseudomonadota</taxon>
        <taxon>Betaproteobacteria</taxon>
        <taxon>Rhodocyclales</taxon>
        <taxon>Zoogloeaceae</taxon>
        <taxon>Thauera</taxon>
    </lineage>
</organism>
<dbReference type="PANTHER" id="PTHR30543">
    <property type="entry name" value="CHROMATE REDUCTASE"/>
    <property type="match status" value="1"/>
</dbReference>
<proteinExistence type="predicted"/>
<dbReference type="InterPro" id="IPR050712">
    <property type="entry name" value="NAD(P)H-dep_reductase"/>
</dbReference>
<evidence type="ECO:0000313" key="3">
    <source>
        <dbReference type="Proteomes" id="UP001595974"/>
    </source>
</evidence>
<dbReference type="InterPro" id="IPR029039">
    <property type="entry name" value="Flavoprotein-like_sf"/>
</dbReference>
<dbReference type="Proteomes" id="UP001595974">
    <property type="component" value="Unassembled WGS sequence"/>
</dbReference>
<evidence type="ECO:0000313" key="2">
    <source>
        <dbReference type="EMBL" id="MFC5770197.1"/>
    </source>
</evidence>
<dbReference type="RefSeq" id="WP_096452724.1">
    <property type="nucleotide sequence ID" value="NZ_JBHSOG010000049.1"/>
</dbReference>
<accession>A0ABW1ASD1</accession>
<feature type="domain" description="NADPH-dependent FMN reductase-like" evidence="1">
    <location>
        <begin position="5"/>
        <end position="161"/>
    </location>
</feature>
<reference evidence="3" key="1">
    <citation type="journal article" date="2019" name="Int. J. Syst. Evol. Microbiol.">
        <title>The Global Catalogue of Microorganisms (GCM) 10K type strain sequencing project: providing services to taxonomists for standard genome sequencing and annotation.</title>
        <authorList>
            <consortium name="The Broad Institute Genomics Platform"/>
            <consortium name="The Broad Institute Genome Sequencing Center for Infectious Disease"/>
            <person name="Wu L."/>
            <person name="Ma J."/>
        </authorList>
    </citation>
    <scope>NUCLEOTIDE SEQUENCE [LARGE SCALE GENOMIC DNA]</scope>
    <source>
        <strain evidence="3">SHR3</strain>
    </source>
</reference>
<dbReference type="EC" id="1.-.-.-" evidence="2"/>
<comment type="caution">
    <text evidence="2">The sequence shown here is derived from an EMBL/GenBank/DDBJ whole genome shotgun (WGS) entry which is preliminary data.</text>
</comment>